<protein>
    <submittedName>
        <fullName evidence="1">Uncharacterized protein</fullName>
    </submittedName>
</protein>
<dbReference type="Proteomes" id="UP001194468">
    <property type="component" value="Unassembled WGS sequence"/>
</dbReference>
<dbReference type="EMBL" id="WHUW01000051">
    <property type="protein sequence ID" value="KAF8431294.1"/>
    <property type="molecule type" value="Genomic_DNA"/>
</dbReference>
<name>A0AAD4BI76_BOLED</name>
<gene>
    <name evidence="1" type="ORF">L210DRAFT_3764256</name>
</gene>
<comment type="caution">
    <text evidence="1">The sequence shown here is derived from an EMBL/GenBank/DDBJ whole genome shotgun (WGS) entry which is preliminary data.</text>
</comment>
<reference evidence="1" key="1">
    <citation type="submission" date="2019-10" db="EMBL/GenBank/DDBJ databases">
        <authorList>
            <consortium name="DOE Joint Genome Institute"/>
            <person name="Kuo A."/>
            <person name="Miyauchi S."/>
            <person name="Kiss E."/>
            <person name="Drula E."/>
            <person name="Kohler A."/>
            <person name="Sanchez-Garcia M."/>
            <person name="Andreopoulos B."/>
            <person name="Barry K.W."/>
            <person name="Bonito G."/>
            <person name="Buee M."/>
            <person name="Carver A."/>
            <person name="Chen C."/>
            <person name="Cichocki N."/>
            <person name="Clum A."/>
            <person name="Culley D."/>
            <person name="Crous P.W."/>
            <person name="Fauchery L."/>
            <person name="Girlanda M."/>
            <person name="Hayes R."/>
            <person name="Keri Z."/>
            <person name="LaButti K."/>
            <person name="Lipzen A."/>
            <person name="Lombard V."/>
            <person name="Magnuson J."/>
            <person name="Maillard F."/>
            <person name="Morin E."/>
            <person name="Murat C."/>
            <person name="Nolan M."/>
            <person name="Ohm R."/>
            <person name="Pangilinan J."/>
            <person name="Pereira M."/>
            <person name="Perotto S."/>
            <person name="Peter M."/>
            <person name="Riley R."/>
            <person name="Sitrit Y."/>
            <person name="Stielow B."/>
            <person name="Szollosi G."/>
            <person name="Zifcakova L."/>
            <person name="Stursova M."/>
            <person name="Spatafora J.W."/>
            <person name="Tedersoo L."/>
            <person name="Vaario L.-M."/>
            <person name="Yamada A."/>
            <person name="Yan M."/>
            <person name="Wang P."/>
            <person name="Xu J."/>
            <person name="Bruns T."/>
            <person name="Baldrian P."/>
            <person name="Vilgalys R."/>
            <person name="Henrissat B."/>
            <person name="Grigoriev I.V."/>
            <person name="Hibbett D."/>
            <person name="Nagy L.G."/>
            <person name="Martin F.M."/>
        </authorList>
    </citation>
    <scope>NUCLEOTIDE SEQUENCE</scope>
    <source>
        <strain evidence="1">BED1</strain>
    </source>
</reference>
<evidence type="ECO:0000313" key="2">
    <source>
        <dbReference type="Proteomes" id="UP001194468"/>
    </source>
</evidence>
<proteinExistence type="predicted"/>
<sequence>MAWLAVRLCGIEACVDTFHNSLPFHDPAPQWYKCNQTRGMGPSPTPRFQMSETSAQYRIYSKLPNEPLVGVLPVEGEQQSLPFRQPIRVGDYILNQWEAIPPLLGGVHLNPMFYKYSEELEGVVYGTNSADRKWFLRPGNEQDTYLIGIDKETSSVWTVVENMVPQIVRLGGIEAGPVLGPTLKLLGGIKPTKQGGSIPNIHQLTISRIAMAEPSAKYNIYSKLDDGPNVGIWWLLKEQEQQGVNGQPVRINADLVEWVATPPVGGGGRHRLGPGPYKYSIELEGQVLATNNPDPREWFLRPANEEDTYLISVDEKSKYVWTAAESGKPVKIEPFTGDQNQLFKIVPIFEE</sequence>
<evidence type="ECO:0000313" key="1">
    <source>
        <dbReference type="EMBL" id="KAF8431294.1"/>
    </source>
</evidence>
<keyword evidence="2" id="KW-1185">Reference proteome</keyword>
<organism evidence="1 2">
    <name type="scientific">Boletus edulis BED1</name>
    <dbReference type="NCBI Taxonomy" id="1328754"/>
    <lineage>
        <taxon>Eukaryota</taxon>
        <taxon>Fungi</taxon>
        <taxon>Dikarya</taxon>
        <taxon>Basidiomycota</taxon>
        <taxon>Agaricomycotina</taxon>
        <taxon>Agaricomycetes</taxon>
        <taxon>Agaricomycetidae</taxon>
        <taxon>Boletales</taxon>
        <taxon>Boletineae</taxon>
        <taxon>Boletaceae</taxon>
        <taxon>Boletoideae</taxon>
        <taxon>Boletus</taxon>
    </lineage>
</organism>
<reference evidence="1" key="2">
    <citation type="journal article" date="2020" name="Nat. Commun.">
        <title>Large-scale genome sequencing of mycorrhizal fungi provides insights into the early evolution of symbiotic traits.</title>
        <authorList>
            <person name="Miyauchi S."/>
            <person name="Kiss E."/>
            <person name="Kuo A."/>
            <person name="Drula E."/>
            <person name="Kohler A."/>
            <person name="Sanchez-Garcia M."/>
            <person name="Morin E."/>
            <person name="Andreopoulos B."/>
            <person name="Barry K.W."/>
            <person name="Bonito G."/>
            <person name="Buee M."/>
            <person name="Carver A."/>
            <person name="Chen C."/>
            <person name="Cichocki N."/>
            <person name="Clum A."/>
            <person name="Culley D."/>
            <person name="Crous P.W."/>
            <person name="Fauchery L."/>
            <person name="Girlanda M."/>
            <person name="Hayes R.D."/>
            <person name="Keri Z."/>
            <person name="LaButti K."/>
            <person name="Lipzen A."/>
            <person name="Lombard V."/>
            <person name="Magnuson J."/>
            <person name="Maillard F."/>
            <person name="Murat C."/>
            <person name="Nolan M."/>
            <person name="Ohm R.A."/>
            <person name="Pangilinan J."/>
            <person name="Pereira M.F."/>
            <person name="Perotto S."/>
            <person name="Peter M."/>
            <person name="Pfister S."/>
            <person name="Riley R."/>
            <person name="Sitrit Y."/>
            <person name="Stielow J.B."/>
            <person name="Szollosi G."/>
            <person name="Zifcakova L."/>
            <person name="Stursova M."/>
            <person name="Spatafora J.W."/>
            <person name="Tedersoo L."/>
            <person name="Vaario L.M."/>
            <person name="Yamada A."/>
            <person name="Yan M."/>
            <person name="Wang P."/>
            <person name="Xu J."/>
            <person name="Bruns T."/>
            <person name="Baldrian P."/>
            <person name="Vilgalys R."/>
            <person name="Dunand C."/>
            <person name="Henrissat B."/>
            <person name="Grigoriev I.V."/>
            <person name="Hibbett D."/>
            <person name="Nagy L.G."/>
            <person name="Martin F.M."/>
        </authorList>
    </citation>
    <scope>NUCLEOTIDE SEQUENCE</scope>
    <source>
        <strain evidence="1">BED1</strain>
    </source>
</reference>
<accession>A0AAD4BI76</accession>
<dbReference type="AlphaFoldDB" id="A0AAD4BI76"/>